<gene>
    <name evidence="2" type="primary">Bbs1</name>
    <name evidence="2" type="ORF">EVAR_87503_1</name>
</gene>
<organism evidence="2 3">
    <name type="scientific">Eumeta variegata</name>
    <name type="common">Bagworm moth</name>
    <name type="synonym">Eumeta japonica</name>
    <dbReference type="NCBI Taxonomy" id="151549"/>
    <lineage>
        <taxon>Eukaryota</taxon>
        <taxon>Metazoa</taxon>
        <taxon>Ecdysozoa</taxon>
        <taxon>Arthropoda</taxon>
        <taxon>Hexapoda</taxon>
        <taxon>Insecta</taxon>
        <taxon>Pterygota</taxon>
        <taxon>Neoptera</taxon>
        <taxon>Endopterygota</taxon>
        <taxon>Lepidoptera</taxon>
        <taxon>Glossata</taxon>
        <taxon>Ditrysia</taxon>
        <taxon>Tineoidea</taxon>
        <taxon>Psychidae</taxon>
        <taxon>Oiketicinae</taxon>
        <taxon>Eumeta</taxon>
    </lineage>
</organism>
<dbReference type="OrthoDB" id="10259809at2759"/>
<reference evidence="2 3" key="1">
    <citation type="journal article" date="2019" name="Commun. Biol.">
        <title>The bagworm genome reveals a unique fibroin gene that provides high tensile strength.</title>
        <authorList>
            <person name="Kono N."/>
            <person name="Nakamura H."/>
            <person name="Ohtoshi R."/>
            <person name="Tomita M."/>
            <person name="Numata K."/>
            <person name="Arakawa K."/>
        </authorList>
    </citation>
    <scope>NUCLEOTIDE SEQUENCE [LARGE SCALE GENOMIC DNA]</scope>
</reference>
<name>A0A4C1ZAH7_EUMVA</name>
<accession>A0A4C1ZAH7</accession>
<dbReference type="InterPro" id="IPR028784">
    <property type="entry name" value="BBS1"/>
</dbReference>
<evidence type="ECO:0000259" key="1">
    <source>
        <dbReference type="Pfam" id="PF14779"/>
    </source>
</evidence>
<comment type="caution">
    <text evidence="2">The sequence shown here is derived from an EMBL/GenBank/DDBJ whole genome shotgun (WGS) entry which is preliminary data.</text>
</comment>
<dbReference type="AlphaFoldDB" id="A0A4C1ZAH7"/>
<dbReference type="GO" id="GO:0005930">
    <property type="term" value="C:axoneme"/>
    <property type="evidence" value="ECO:0007669"/>
    <property type="project" value="TreeGrafter"/>
</dbReference>
<dbReference type="InterPro" id="IPR036322">
    <property type="entry name" value="WD40_repeat_dom_sf"/>
</dbReference>
<dbReference type="EMBL" id="BGZK01001674">
    <property type="protein sequence ID" value="GBP84352.1"/>
    <property type="molecule type" value="Genomic_DNA"/>
</dbReference>
<evidence type="ECO:0000313" key="2">
    <source>
        <dbReference type="EMBL" id="GBP84352.1"/>
    </source>
</evidence>
<dbReference type="PANTHER" id="PTHR20870:SF0">
    <property type="entry name" value="BARDET-BIEDL SYNDROME 1 PROTEIN"/>
    <property type="match status" value="1"/>
</dbReference>
<dbReference type="InterPro" id="IPR032728">
    <property type="entry name" value="BBS1_N"/>
</dbReference>
<dbReference type="GO" id="GO:0005119">
    <property type="term" value="F:smoothened binding"/>
    <property type="evidence" value="ECO:0007669"/>
    <property type="project" value="TreeGrafter"/>
</dbReference>
<dbReference type="Proteomes" id="UP000299102">
    <property type="component" value="Unassembled WGS sequence"/>
</dbReference>
<dbReference type="GO" id="GO:0061512">
    <property type="term" value="P:protein localization to cilium"/>
    <property type="evidence" value="ECO:0007669"/>
    <property type="project" value="TreeGrafter"/>
</dbReference>
<keyword evidence="3" id="KW-1185">Reference proteome</keyword>
<dbReference type="GO" id="GO:0034464">
    <property type="term" value="C:BBSome"/>
    <property type="evidence" value="ECO:0007669"/>
    <property type="project" value="InterPro"/>
</dbReference>
<dbReference type="Pfam" id="PF14779">
    <property type="entry name" value="BBS1"/>
    <property type="match status" value="1"/>
</dbReference>
<dbReference type="GO" id="GO:0005813">
    <property type="term" value="C:centrosome"/>
    <property type="evidence" value="ECO:0007669"/>
    <property type="project" value="TreeGrafter"/>
</dbReference>
<dbReference type="STRING" id="151549.A0A4C1ZAH7"/>
<protein>
    <submittedName>
        <fullName evidence="2">Bardet-Biedl syndrome 1 protein homolog</fullName>
    </submittedName>
</protein>
<dbReference type="GO" id="GO:0005113">
    <property type="term" value="F:patched binding"/>
    <property type="evidence" value="ECO:0007669"/>
    <property type="project" value="TreeGrafter"/>
</dbReference>
<dbReference type="PANTHER" id="PTHR20870">
    <property type="entry name" value="BARDET-BIEDL SYNDROME 1 PROTEIN"/>
    <property type="match status" value="1"/>
</dbReference>
<dbReference type="GO" id="GO:1905515">
    <property type="term" value="P:non-motile cilium assembly"/>
    <property type="evidence" value="ECO:0007669"/>
    <property type="project" value="InterPro"/>
</dbReference>
<proteinExistence type="predicted"/>
<feature type="domain" description="Bardet-Biedl syndrome 1 N-terminal" evidence="1">
    <location>
        <begin position="7"/>
        <end position="270"/>
    </location>
</feature>
<sequence>MNSLSRWLDVEVGTDEINLNTLASNLALVDLQSDNEYKLLVGDLGHENNEGPKLKVFKGAAQISDISLPDLPLGVVGFYCTETMPQSLPIVAVAYGFGLYMYRNMKLFYKYNLPTIELNVTEKEIWKQLKGSVDLASETMASLIENLRSVPQKLLSPQSQYFLSLSNENQIEYIRQMSDMPCRNNPEVVCITALKMSSVDRHAMSCLVLGTEDGDIIILEPQSFTQEKCVCILKRDWKEGKILFTTEDHIIAIEVTSVDNSVLVICANNTLSCFNRKGKKQWSLSLEHRPISMCLYPILHLGTVLVGVAFDSGHVHLYDGKALVDVMFVRDVASVMRFGQLGREEHVLIIVTSTGNLMLKILKRTADFNIDASAIDAYGVSSSSQITRPWHIPKKSKLFLEQSIRERDNAIGHAEVSLYETEVAVKQHKRYGIKFQWNSTKLLRTGGGPILKVFQKLLDFIILEAFDFLTRAPTAFVAKDPLFINPALTVGYDHNPIVSSWFTRMLYVKVKIGR</sequence>
<evidence type="ECO:0000313" key="3">
    <source>
        <dbReference type="Proteomes" id="UP000299102"/>
    </source>
</evidence>
<dbReference type="SUPFAM" id="SSF50978">
    <property type="entry name" value="WD40 repeat-like"/>
    <property type="match status" value="1"/>
</dbReference>